<dbReference type="OrthoDB" id="10611263at2759"/>
<feature type="domain" description="Apple" evidence="2">
    <location>
        <begin position="164"/>
        <end position="220"/>
    </location>
</feature>
<keyword evidence="5" id="KW-1185">Reference proteome</keyword>
<gene>
    <name evidence="3" type="ORF">CAPTEDRAFT_221048</name>
</gene>
<dbReference type="EMBL" id="KB302241">
    <property type="protein sequence ID" value="ELU04495.1"/>
    <property type="molecule type" value="Genomic_DNA"/>
</dbReference>
<evidence type="ECO:0000313" key="3">
    <source>
        <dbReference type="EMBL" id="ELU04495.1"/>
    </source>
</evidence>
<dbReference type="Pfam" id="PF00024">
    <property type="entry name" value="PAN_1"/>
    <property type="match status" value="1"/>
</dbReference>
<dbReference type="InterPro" id="IPR003609">
    <property type="entry name" value="Pan_app"/>
</dbReference>
<organism evidence="3">
    <name type="scientific">Capitella teleta</name>
    <name type="common">Polychaete worm</name>
    <dbReference type="NCBI Taxonomy" id="283909"/>
    <lineage>
        <taxon>Eukaryota</taxon>
        <taxon>Metazoa</taxon>
        <taxon>Spiralia</taxon>
        <taxon>Lophotrochozoa</taxon>
        <taxon>Annelida</taxon>
        <taxon>Polychaeta</taxon>
        <taxon>Sedentaria</taxon>
        <taxon>Scolecida</taxon>
        <taxon>Capitellidae</taxon>
        <taxon>Capitella</taxon>
    </lineage>
</organism>
<dbReference type="EnsemblMetazoa" id="CapteT221048">
    <property type="protein sequence ID" value="CapteP221048"/>
    <property type="gene ID" value="CapteG221048"/>
</dbReference>
<evidence type="ECO:0000313" key="5">
    <source>
        <dbReference type="Proteomes" id="UP000014760"/>
    </source>
</evidence>
<dbReference type="SUPFAM" id="SSF57414">
    <property type="entry name" value="Hairpin loop containing domain-like"/>
    <property type="match status" value="1"/>
</dbReference>
<dbReference type="Gene3D" id="3.50.4.10">
    <property type="entry name" value="Hepatocyte Growth Factor"/>
    <property type="match status" value="3"/>
</dbReference>
<accession>R7UDP1</accession>
<reference evidence="3 5" key="2">
    <citation type="journal article" date="2013" name="Nature">
        <title>Insights into bilaterian evolution from three spiralian genomes.</title>
        <authorList>
            <person name="Simakov O."/>
            <person name="Marletaz F."/>
            <person name="Cho S.J."/>
            <person name="Edsinger-Gonzales E."/>
            <person name="Havlak P."/>
            <person name="Hellsten U."/>
            <person name="Kuo D.H."/>
            <person name="Larsson T."/>
            <person name="Lv J."/>
            <person name="Arendt D."/>
            <person name="Savage R."/>
            <person name="Osoegawa K."/>
            <person name="de Jong P."/>
            <person name="Grimwood J."/>
            <person name="Chapman J.A."/>
            <person name="Shapiro H."/>
            <person name="Aerts A."/>
            <person name="Otillar R.P."/>
            <person name="Terry A.Y."/>
            <person name="Boore J.L."/>
            <person name="Grigoriev I.V."/>
            <person name="Lindberg D.R."/>
            <person name="Seaver E.C."/>
            <person name="Weisblat D.A."/>
            <person name="Putnam N.H."/>
            <person name="Rokhsar D.S."/>
        </authorList>
    </citation>
    <scope>NUCLEOTIDE SEQUENCE</scope>
    <source>
        <strain evidence="3 5">I ESC-2004</strain>
    </source>
</reference>
<sequence>MRDSAHCMRKYGVLKEGNEKDGEETEKSAPWWAVQEPYYAQQGGYGHQQYYYPIQIVTYQPSTMTPEPTTPTPTVAPTASYPVHGYGHVQYHYIHQPYHPYPTATEQEPDTTEPPMTTEPTTVAKPVKVPSYGYGAAGHGHDGGYSAATAFMTPNAHLQNGTYISYVNSLKKCWRACVFSLTCKGFDFNHHYGTCYLHDDDTVCQALVAKEACTNYRLIHCPTTFAPPTPEATTPMIMTTSPTPGTMNQCVEFDQMHIYDGYLQGGISSKDDCIAGCAASAMCVGIDFDSHGNTCWFHSTKTECNAFVAKATSVHCRFQPDTCATNGVLNPMAAIVDAHAKGGVRQPSITDANTCFAMCTGTCIAIDFDMKDNTCWHHTDATCGNLYRAYSVLHLLRTDCPHSTSGYH</sequence>
<evidence type="ECO:0000313" key="4">
    <source>
        <dbReference type="EnsemblMetazoa" id="CapteP221048"/>
    </source>
</evidence>
<evidence type="ECO:0000259" key="2">
    <source>
        <dbReference type="Pfam" id="PF00024"/>
    </source>
</evidence>
<name>R7UDP1_CAPTE</name>
<reference evidence="4" key="3">
    <citation type="submission" date="2015-06" db="UniProtKB">
        <authorList>
            <consortium name="EnsemblMetazoa"/>
        </authorList>
    </citation>
    <scope>IDENTIFICATION</scope>
</reference>
<protein>
    <recommendedName>
        <fullName evidence="2">Apple domain-containing protein</fullName>
    </recommendedName>
</protein>
<proteinExistence type="predicted"/>
<feature type="region of interest" description="Disordered" evidence="1">
    <location>
        <begin position="103"/>
        <end position="123"/>
    </location>
</feature>
<feature type="compositionally biased region" description="Low complexity" evidence="1">
    <location>
        <begin position="113"/>
        <end position="122"/>
    </location>
</feature>
<evidence type="ECO:0000256" key="1">
    <source>
        <dbReference type="SAM" id="MobiDB-lite"/>
    </source>
</evidence>
<dbReference type="Proteomes" id="UP000014760">
    <property type="component" value="Unassembled WGS sequence"/>
</dbReference>
<dbReference type="EMBL" id="AMQN01008124">
    <property type="status" value="NOT_ANNOTATED_CDS"/>
    <property type="molecule type" value="Genomic_DNA"/>
</dbReference>
<dbReference type="HOGENOM" id="CLU_674839_0_0_1"/>
<dbReference type="AlphaFoldDB" id="R7UDP1"/>
<reference evidence="5" key="1">
    <citation type="submission" date="2012-12" db="EMBL/GenBank/DDBJ databases">
        <authorList>
            <person name="Hellsten U."/>
            <person name="Grimwood J."/>
            <person name="Chapman J.A."/>
            <person name="Shapiro H."/>
            <person name="Aerts A."/>
            <person name="Otillar R.P."/>
            <person name="Terry A.Y."/>
            <person name="Boore J.L."/>
            <person name="Simakov O."/>
            <person name="Marletaz F."/>
            <person name="Cho S.-J."/>
            <person name="Edsinger-Gonzales E."/>
            <person name="Havlak P."/>
            <person name="Kuo D.-H."/>
            <person name="Larsson T."/>
            <person name="Lv J."/>
            <person name="Arendt D."/>
            <person name="Savage R."/>
            <person name="Osoegawa K."/>
            <person name="de Jong P."/>
            <person name="Lindberg D.R."/>
            <person name="Seaver E.C."/>
            <person name="Weisblat D.A."/>
            <person name="Putnam N.H."/>
            <person name="Grigoriev I.V."/>
            <person name="Rokhsar D.S."/>
        </authorList>
    </citation>
    <scope>NUCLEOTIDE SEQUENCE</scope>
    <source>
        <strain evidence="5">I ESC-2004</strain>
    </source>
</reference>